<name>A0A8X6GV60_TRICU</name>
<sequence>MLMRYKAFMKEGKRRGQPSMFAPYDNRRNDKLLIFKLTLCSSEQECALSDLPYEFNMIIVVSGSRALGRCVLTEY</sequence>
<protein>
    <submittedName>
        <fullName evidence="1">Uncharacterized protein</fullName>
    </submittedName>
</protein>
<evidence type="ECO:0000313" key="1">
    <source>
        <dbReference type="EMBL" id="GFR11058.1"/>
    </source>
</evidence>
<proteinExistence type="predicted"/>
<dbReference type="EMBL" id="BMAO01036498">
    <property type="protein sequence ID" value="GFR11058.1"/>
    <property type="molecule type" value="Genomic_DNA"/>
</dbReference>
<dbReference type="Proteomes" id="UP000887116">
    <property type="component" value="Unassembled WGS sequence"/>
</dbReference>
<gene>
    <name evidence="1" type="ORF">TNCT_562671</name>
</gene>
<reference evidence="1" key="1">
    <citation type="submission" date="2020-07" db="EMBL/GenBank/DDBJ databases">
        <title>Multicomponent nature underlies the extraordinary mechanical properties of spider dragline silk.</title>
        <authorList>
            <person name="Kono N."/>
            <person name="Nakamura H."/>
            <person name="Mori M."/>
            <person name="Yoshida Y."/>
            <person name="Ohtoshi R."/>
            <person name="Malay A.D."/>
            <person name="Moran D.A.P."/>
            <person name="Tomita M."/>
            <person name="Numata K."/>
            <person name="Arakawa K."/>
        </authorList>
    </citation>
    <scope>NUCLEOTIDE SEQUENCE</scope>
</reference>
<organism evidence="1 2">
    <name type="scientific">Trichonephila clavata</name>
    <name type="common">Joro spider</name>
    <name type="synonym">Nephila clavata</name>
    <dbReference type="NCBI Taxonomy" id="2740835"/>
    <lineage>
        <taxon>Eukaryota</taxon>
        <taxon>Metazoa</taxon>
        <taxon>Ecdysozoa</taxon>
        <taxon>Arthropoda</taxon>
        <taxon>Chelicerata</taxon>
        <taxon>Arachnida</taxon>
        <taxon>Araneae</taxon>
        <taxon>Araneomorphae</taxon>
        <taxon>Entelegynae</taxon>
        <taxon>Araneoidea</taxon>
        <taxon>Nephilidae</taxon>
        <taxon>Trichonephila</taxon>
    </lineage>
</organism>
<keyword evidence="2" id="KW-1185">Reference proteome</keyword>
<evidence type="ECO:0000313" key="2">
    <source>
        <dbReference type="Proteomes" id="UP000887116"/>
    </source>
</evidence>
<dbReference type="AlphaFoldDB" id="A0A8X6GV60"/>
<comment type="caution">
    <text evidence="1">The sequence shown here is derived from an EMBL/GenBank/DDBJ whole genome shotgun (WGS) entry which is preliminary data.</text>
</comment>
<accession>A0A8X6GV60</accession>